<dbReference type="AlphaFoldDB" id="A0AAQ3R8M0"/>
<dbReference type="EMBL" id="CP138582">
    <property type="protein sequence ID" value="WPG99174.1"/>
    <property type="molecule type" value="Genomic_DNA"/>
</dbReference>
<name>A0AAQ3R8M0_9PEZI</name>
<feature type="compositionally biased region" description="Polar residues" evidence="1">
    <location>
        <begin position="163"/>
        <end position="180"/>
    </location>
</feature>
<keyword evidence="3" id="KW-1185">Reference proteome</keyword>
<evidence type="ECO:0000256" key="1">
    <source>
        <dbReference type="SAM" id="MobiDB-lite"/>
    </source>
</evidence>
<protein>
    <submittedName>
        <fullName evidence="2">Uncharacterized protein</fullName>
    </submittedName>
</protein>
<sequence>MDRPNRQQRENEEITNTGGGVEDYDLLPCIAHNIPTYQCRECSNVGTPTPSSQTPNYPSPQRTHAKPYYTSQSPPSTYAQALIQSPTPAPRPVGGTNRDGKRPEQPRAKSPRPPQQCPKGPVAIPVKGQPVSGSNTYAQVAAPRNNFIGYRDPRYPQPMPTPQRAQPQQGQIHPESSAQAQARYPMLSMRQEVPEQTRPPQAAYITPQQTPIQPGRGANNANGYDINPIPGDVAGWINQASQTPSRFYKINTTNVCVEDDVEHEDEDEKEDEG</sequence>
<reference evidence="2 3" key="1">
    <citation type="submission" date="2023-11" db="EMBL/GenBank/DDBJ databases">
        <title>An acidophilic fungus is an integral part of prey digestion in a carnivorous sundew plant.</title>
        <authorList>
            <person name="Tsai I.J."/>
        </authorList>
    </citation>
    <scope>NUCLEOTIDE SEQUENCE [LARGE SCALE GENOMIC DNA]</scope>
    <source>
        <strain evidence="2">169a</strain>
    </source>
</reference>
<dbReference type="Proteomes" id="UP001303373">
    <property type="component" value="Chromosome 3"/>
</dbReference>
<feature type="region of interest" description="Disordered" evidence="1">
    <location>
        <begin position="41"/>
        <end position="131"/>
    </location>
</feature>
<evidence type="ECO:0000313" key="3">
    <source>
        <dbReference type="Proteomes" id="UP001303373"/>
    </source>
</evidence>
<gene>
    <name evidence="2" type="ORF">R9X50_00198500</name>
</gene>
<feature type="region of interest" description="Disordered" evidence="1">
    <location>
        <begin position="204"/>
        <end position="223"/>
    </location>
</feature>
<feature type="region of interest" description="Disordered" evidence="1">
    <location>
        <begin position="144"/>
        <end position="181"/>
    </location>
</feature>
<feature type="compositionally biased region" description="Polar residues" evidence="1">
    <location>
        <begin position="44"/>
        <end position="62"/>
    </location>
</feature>
<feature type="region of interest" description="Disordered" evidence="1">
    <location>
        <begin position="1"/>
        <end position="23"/>
    </location>
</feature>
<evidence type="ECO:0000313" key="2">
    <source>
        <dbReference type="EMBL" id="WPG99174.1"/>
    </source>
</evidence>
<feature type="compositionally biased region" description="Basic and acidic residues" evidence="1">
    <location>
        <begin position="1"/>
        <end position="12"/>
    </location>
</feature>
<organism evidence="2 3">
    <name type="scientific">Acrodontium crateriforme</name>
    <dbReference type="NCBI Taxonomy" id="150365"/>
    <lineage>
        <taxon>Eukaryota</taxon>
        <taxon>Fungi</taxon>
        <taxon>Dikarya</taxon>
        <taxon>Ascomycota</taxon>
        <taxon>Pezizomycotina</taxon>
        <taxon>Dothideomycetes</taxon>
        <taxon>Dothideomycetidae</taxon>
        <taxon>Mycosphaerellales</taxon>
        <taxon>Teratosphaeriaceae</taxon>
        <taxon>Acrodontium</taxon>
    </lineage>
</organism>
<feature type="compositionally biased region" description="Polar residues" evidence="1">
    <location>
        <begin position="69"/>
        <end position="86"/>
    </location>
</feature>
<accession>A0AAQ3R8M0</accession>
<feature type="compositionally biased region" description="Basic and acidic residues" evidence="1">
    <location>
        <begin position="98"/>
        <end position="107"/>
    </location>
</feature>
<proteinExistence type="predicted"/>